<evidence type="ECO:0000313" key="2">
    <source>
        <dbReference type="EMBL" id="KGN00149.1"/>
    </source>
</evidence>
<dbReference type="RefSeq" id="WP_039257409.1">
    <property type="nucleotide sequence ID" value="NZ_JDRY01000024.1"/>
</dbReference>
<keyword evidence="1" id="KW-0812">Transmembrane</keyword>
<dbReference type="EMBL" id="JDRY01000024">
    <property type="protein sequence ID" value="KGN00149.1"/>
    <property type="molecule type" value="Genomic_DNA"/>
</dbReference>
<gene>
    <name evidence="2" type="ORF">Z955_04730</name>
</gene>
<evidence type="ECO:0000313" key="3">
    <source>
        <dbReference type="Proteomes" id="UP000030014"/>
    </source>
</evidence>
<dbReference type="AlphaFoldDB" id="A0A0A0IHT9"/>
<protein>
    <submittedName>
        <fullName evidence="2">ABC transporter</fullName>
    </submittedName>
</protein>
<accession>A0A0A0IHT9</accession>
<evidence type="ECO:0000256" key="1">
    <source>
        <dbReference type="SAM" id="Phobius"/>
    </source>
</evidence>
<feature type="transmembrane region" description="Helical" evidence="1">
    <location>
        <begin position="20"/>
        <end position="47"/>
    </location>
</feature>
<dbReference type="Proteomes" id="UP000030014">
    <property type="component" value="Unassembled WGS sequence"/>
</dbReference>
<sequence length="95" mass="11064">MEYSNKGSIKKVFNMFVMPIIVLFIVLLIIKGLLFLLPICIIGFLGYKGMKLVNSKFKGTDYNNKNNVNFKEVNSKKEYNFQTKIIDVEYEDVKK</sequence>
<keyword evidence="1" id="KW-1133">Transmembrane helix</keyword>
<proteinExistence type="predicted"/>
<reference evidence="2 3" key="1">
    <citation type="submission" date="2014-01" db="EMBL/GenBank/DDBJ databases">
        <title>Plasmidome dynamics in the species complex Clostridium novyi sensu lato converts strains of independent lineages into distinctly different pathogens.</title>
        <authorList>
            <person name="Skarin H."/>
            <person name="Segerman B."/>
        </authorList>
    </citation>
    <scope>NUCLEOTIDE SEQUENCE [LARGE SCALE GENOMIC DNA]</scope>
    <source>
        <strain evidence="2 3">DC5</strain>
    </source>
</reference>
<organism evidence="2 3">
    <name type="scientific">Clostridium botulinum C/D str. DC5</name>
    <dbReference type="NCBI Taxonomy" id="1443128"/>
    <lineage>
        <taxon>Bacteria</taxon>
        <taxon>Bacillati</taxon>
        <taxon>Bacillota</taxon>
        <taxon>Clostridia</taxon>
        <taxon>Eubacteriales</taxon>
        <taxon>Clostridiaceae</taxon>
        <taxon>Clostridium</taxon>
    </lineage>
</organism>
<name>A0A0A0IHT9_CLOBO</name>
<comment type="caution">
    <text evidence="2">The sequence shown here is derived from an EMBL/GenBank/DDBJ whole genome shotgun (WGS) entry which is preliminary data.</text>
</comment>
<keyword evidence="1" id="KW-0472">Membrane</keyword>